<dbReference type="InterPro" id="IPR036641">
    <property type="entry name" value="HPT_dom_sf"/>
</dbReference>
<sequence length="140" mass="16298">MTHTEEKIRRLCPEVVASGLDPRLLSQMLDTRFLGNFSIFSAAADAFLYEYAEELEELQAFIENLDRQKAFAATHKLKGSLINFHRPDVAETARILEIHTEDWSHEQLKEQFAILQIQIQEFAFELKLLMKSFEEIQDLP</sequence>
<organism evidence="3 4">
    <name type="scientific">Bdellovibrio bacteriovorus (strain ATCC 15356 / DSM 50701 / NCIMB 9529 / HD100)</name>
    <dbReference type="NCBI Taxonomy" id="264462"/>
    <lineage>
        <taxon>Bacteria</taxon>
        <taxon>Pseudomonadati</taxon>
        <taxon>Bdellovibrionota</taxon>
        <taxon>Bdellovibrionia</taxon>
        <taxon>Bdellovibrionales</taxon>
        <taxon>Pseudobdellovibrionaceae</taxon>
        <taxon>Bdellovibrio</taxon>
    </lineage>
</organism>
<dbReference type="KEGG" id="bba:Bd2662"/>
<dbReference type="HOGENOM" id="CLU_1831207_0_0_7"/>
<gene>
    <name evidence="3" type="ordered locus">Bd2662</name>
</gene>
<dbReference type="EMBL" id="BX842653">
    <property type="protein sequence ID" value="CAE80453.1"/>
    <property type="molecule type" value="Genomic_DNA"/>
</dbReference>
<dbReference type="GO" id="GO:0000160">
    <property type="term" value="P:phosphorelay signal transduction system"/>
    <property type="evidence" value="ECO:0007669"/>
    <property type="project" value="InterPro"/>
</dbReference>
<name>Q6MJV6_BDEBA</name>
<evidence type="ECO:0000313" key="4">
    <source>
        <dbReference type="Proteomes" id="UP000008080"/>
    </source>
</evidence>
<dbReference type="GO" id="GO:0004672">
    <property type="term" value="F:protein kinase activity"/>
    <property type="evidence" value="ECO:0007669"/>
    <property type="project" value="UniProtKB-ARBA"/>
</dbReference>
<keyword evidence="4" id="KW-1185">Reference proteome</keyword>
<evidence type="ECO:0000313" key="3">
    <source>
        <dbReference type="EMBL" id="CAE80453.1"/>
    </source>
</evidence>
<dbReference type="RefSeq" id="WP_011165056.1">
    <property type="nucleotide sequence ID" value="NC_005363.1"/>
</dbReference>
<evidence type="ECO:0000259" key="2">
    <source>
        <dbReference type="PROSITE" id="PS50894"/>
    </source>
</evidence>
<keyword evidence="1" id="KW-0597">Phosphoprotein</keyword>
<dbReference type="Pfam" id="PF01627">
    <property type="entry name" value="Hpt"/>
    <property type="match status" value="1"/>
</dbReference>
<dbReference type="SUPFAM" id="SSF47226">
    <property type="entry name" value="Histidine-containing phosphotransfer domain, HPT domain"/>
    <property type="match status" value="1"/>
</dbReference>
<reference evidence="3 4" key="1">
    <citation type="journal article" date="2004" name="Science">
        <title>A predator unmasked: life cycle of Bdellovibrio bacteriovorus from a genomic perspective.</title>
        <authorList>
            <person name="Rendulic S."/>
            <person name="Jagtap P."/>
            <person name="Rosinus A."/>
            <person name="Eppinger M."/>
            <person name="Baar C."/>
            <person name="Lanz C."/>
            <person name="Keller H."/>
            <person name="Lambert C."/>
            <person name="Evans K.J."/>
            <person name="Goesmann A."/>
            <person name="Meyer F."/>
            <person name="Sockett R.E."/>
            <person name="Schuster S.C."/>
        </authorList>
    </citation>
    <scope>NUCLEOTIDE SEQUENCE [LARGE SCALE GENOMIC DNA]</scope>
    <source>
        <strain evidence="4">ATCC 15356 / DSM 50701 / NCIMB 9529 / HD100</strain>
    </source>
</reference>
<dbReference type="InterPro" id="IPR008207">
    <property type="entry name" value="Sig_transdc_His_kin_Hpt_dom"/>
</dbReference>
<dbReference type="AlphaFoldDB" id="Q6MJV6"/>
<dbReference type="GeneID" id="93013552"/>
<accession>Q6MJV6</accession>
<dbReference type="PROSITE" id="PS50894">
    <property type="entry name" value="HPT"/>
    <property type="match status" value="1"/>
</dbReference>
<dbReference type="Proteomes" id="UP000008080">
    <property type="component" value="Chromosome"/>
</dbReference>
<protein>
    <recommendedName>
        <fullName evidence="2">HPt domain-containing protein</fullName>
    </recommendedName>
</protein>
<dbReference type="Gene3D" id="1.20.120.160">
    <property type="entry name" value="HPT domain"/>
    <property type="match status" value="1"/>
</dbReference>
<feature type="domain" description="HPt" evidence="2">
    <location>
        <begin position="36"/>
        <end position="136"/>
    </location>
</feature>
<feature type="modified residue" description="Phosphohistidine" evidence="1">
    <location>
        <position position="75"/>
    </location>
</feature>
<dbReference type="eggNOG" id="COG2198">
    <property type="taxonomic scope" value="Bacteria"/>
</dbReference>
<proteinExistence type="predicted"/>
<evidence type="ECO:0000256" key="1">
    <source>
        <dbReference type="PROSITE-ProRule" id="PRU00110"/>
    </source>
</evidence>
<dbReference type="STRING" id="264462.Bd2662"/>